<dbReference type="Gene3D" id="3.90.400.10">
    <property type="entry name" value="Oligo-1,6-glucosidase, Domain 2"/>
    <property type="match status" value="1"/>
</dbReference>
<sequence length="607" mass="71026">MNMDNVTIYHNSQDLSFRKPFGAVRVDTKVELFLETQVNIHEVFLNIIDSNNEMRIIPMNKKTLEYGKEKYSIVLELNKVGVVKYYFSFKINEDIVYYGNNEEELGGEGQIYYHNPKGFQITVYEEALVPNWYKHGVIYQIFVDRFYNGNENGLVSNPKKNSFIYGRWDDDPMYIKDHNGDIARWDFYGGNLKGVINKLDYLKSLGVTIIYFNPIFKASSNHKYNTGDYKKIDEMFGDEKIFKELCLKARDRGIRIILDGVFSHTGQDSIYFNKYKNENSLGAYESKDSPYYDWYRFYNYPDDYECWWGIKDLPNVNEMNPTYLDYIIRNKESVISKWMSLGVHGWRLDVADELPDEFIEILRERVKKENPDGVIIGEVWEDASNKVSYGVKRRYFLGKELDSVTNYPLKNALISFLKGDITSNRFSRIILSLKENYPKENFYSLMNILGNHDTERILTSLGGKDLINLALVIQMTMVGVPLIYYGDEAGLTGGKDPDNRKTFPWGKEDKAIFYMYKKMVSIRNENEELIDGDIEFISSEEDILLFRRRLNNKYLYIAINRNLTEEKEVILPEKSKVIYRKDLITNIRKPIINGKLGLKPLEGVILE</sequence>
<dbReference type="EMBL" id="CP059378">
    <property type="protein sequence ID" value="QLY80214.1"/>
    <property type="molecule type" value="Genomic_DNA"/>
</dbReference>
<dbReference type="AlphaFoldDB" id="A0A7D6ZXY9"/>
<evidence type="ECO:0000256" key="2">
    <source>
        <dbReference type="ARBA" id="ARBA00022801"/>
    </source>
</evidence>
<keyword evidence="3" id="KW-0326">Glycosidase</keyword>
<organism evidence="5 6">
    <name type="scientific">Clostridium intestinale</name>
    <dbReference type="NCBI Taxonomy" id="36845"/>
    <lineage>
        <taxon>Bacteria</taxon>
        <taxon>Bacillati</taxon>
        <taxon>Bacillota</taxon>
        <taxon>Clostridia</taxon>
        <taxon>Eubacteriales</taxon>
        <taxon>Clostridiaceae</taxon>
        <taxon>Clostridium</taxon>
    </lineage>
</organism>
<dbReference type="PANTHER" id="PTHR10357:SF210">
    <property type="entry name" value="MALTODEXTRIN GLUCOSIDASE"/>
    <property type="match status" value="1"/>
</dbReference>
<dbReference type="Pfam" id="PF00128">
    <property type="entry name" value="Alpha-amylase"/>
    <property type="match status" value="1"/>
</dbReference>
<dbReference type="GO" id="GO:0005975">
    <property type="term" value="P:carbohydrate metabolic process"/>
    <property type="evidence" value="ECO:0007669"/>
    <property type="project" value="InterPro"/>
</dbReference>
<dbReference type="SUPFAM" id="SSF51011">
    <property type="entry name" value="Glycosyl hydrolase domain"/>
    <property type="match status" value="1"/>
</dbReference>
<evidence type="ECO:0000259" key="4">
    <source>
        <dbReference type="SMART" id="SM00642"/>
    </source>
</evidence>
<proteinExistence type="inferred from homology"/>
<dbReference type="Proteomes" id="UP000512286">
    <property type="component" value="Chromosome"/>
</dbReference>
<dbReference type="Gene3D" id="3.20.20.80">
    <property type="entry name" value="Glycosidases"/>
    <property type="match status" value="1"/>
</dbReference>
<dbReference type="Gene3D" id="2.60.40.10">
    <property type="entry name" value="Immunoglobulins"/>
    <property type="match status" value="1"/>
</dbReference>
<evidence type="ECO:0000256" key="1">
    <source>
        <dbReference type="ARBA" id="ARBA00008061"/>
    </source>
</evidence>
<dbReference type="SUPFAM" id="SSF51445">
    <property type="entry name" value="(Trans)glycosidases"/>
    <property type="match status" value="1"/>
</dbReference>
<dbReference type="CDD" id="cd11338">
    <property type="entry name" value="AmyAc_CMD"/>
    <property type="match status" value="1"/>
</dbReference>
<dbReference type="PANTHER" id="PTHR10357">
    <property type="entry name" value="ALPHA-AMYLASE FAMILY MEMBER"/>
    <property type="match status" value="1"/>
</dbReference>
<gene>
    <name evidence="5" type="ORF">HZF06_01115</name>
</gene>
<reference evidence="5 6" key="1">
    <citation type="submission" date="2020-07" db="EMBL/GenBank/DDBJ databases">
        <title>Electron transfer.</title>
        <authorList>
            <person name="Huang L."/>
            <person name="Liu X."/>
            <person name="Zhou S."/>
        </authorList>
    </citation>
    <scope>NUCLEOTIDE SEQUENCE [LARGE SCALE GENOMIC DNA]</scope>
    <source>
        <strain evidence="5 6">Lx1</strain>
    </source>
</reference>
<dbReference type="CDD" id="cd02857">
    <property type="entry name" value="E_set_CDase_PDE_N"/>
    <property type="match status" value="1"/>
</dbReference>
<protein>
    <submittedName>
        <fullName evidence="5">Glycoside hydrolase family 13 protein</fullName>
    </submittedName>
</protein>
<dbReference type="InterPro" id="IPR004185">
    <property type="entry name" value="Glyco_hydro_13_lg-like_dom"/>
</dbReference>
<dbReference type="KEGG" id="cint:HZF06_01115"/>
<evidence type="ECO:0000313" key="5">
    <source>
        <dbReference type="EMBL" id="QLY80214.1"/>
    </source>
</evidence>
<accession>A0A7D6ZXY9</accession>
<evidence type="ECO:0000313" key="6">
    <source>
        <dbReference type="Proteomes" id="UP000512286"/>
    </source>
</evidence>
<keyword evidence="2 5" id="KW-0378">Hydrolase</keyword>
<dbReference type="InterPro" id="IPR045857">
    <property type="entry name" value="O16G_dom_2"/>
</dbReference>
<comment type="similarity">
    <text evidence="1">Belongs to the glycosyl hydrolase 13 family.</text>
</comment>
<dbReference type="SMART" id="SM00642">
    <property type="entry name" value="Aamy"/>
    <property type="match status" value="1"/>
</dbReference>
<dbReference type="InterPro" id="IPR013783">
    <property type="entry name" value="Ig-like_fold"/>
</dbReference>
<dbReference type="GO" id="GO:0004553">
    <property type="term" value="F:hydrolase activity, hydrolyzing O-glycosyl compounds"/>
    <property type="evidence" value="ECO:0007669"/>
    <property type="project" value="InterPro"/>
</dbReference>
<dbReference type="InterPro" id="IPR006047">
    <property type="entry name" value="GH13_cat_dom"/>
</dbReference>
<feature type="domain" description="Glycosyl hydrolase family 13 catalytic" evidence="4">
    <location>
        <begin position="140"/>
        <end position="523"/>
    </location>
</feature>
<evidence type="ECO:0000256" key="3">
    <source>
        <dbReference type="ARBA" id="ARBA00023295"/>
    </source>
</evidence>
<dbReference type="InterPro" id="IPR017853">
    <property type="entry name" value="GH"/>
</dbReference>
<name>A0A7D6ZXY9_9CLOT</name>